<gene>
    <name evidence="1" type="ORF">CT0861_08579</name>
</gene>
<dbReference type="Gene3D" id="3.80.10.10">
    <property type="entry name" value="Ribonuclease Inhibitor"/>
    <property type="match status" value="1"/>
</dbReference>
<keyword evidence="2" id="KW-1185">Reference proteome</keyword>
<reference evidence="1 2" key="1">
    <citation type="submission" date="2015-06" db="EMBL/GenBank/DDBJ databases">
        <title>Survival trade-offs in plant roots during colonization by closely related pathogenic and mutualistic fungi.</title>
        <authorList>
            <person name="Hacquard S."/>
            <person name="Kracher B."/>
            <person name="Hiruma K."/>
            <person name="Weinman A."/>
            <person name="Muench P."/>
            <person name="Garrido Oter R."/>
            <person name="Ver Loren van Themaat E."/>
            <person name="Dallerey J.-F."/>
            <person name="Damm U."/>
            <person name="Henrissat B."/>
            <person name="Lespinet O."/>
            <person name="Thon M."/>
            <person name="Kemen E."/>
            <person name="McHardy A.C."/>
            <person name="Schulze-Lefert P."/>
            <person name="O'Connell R.J."/>
        </authorList>
    </citation>
    <scope>NUCLEOTIDE SEQUENCE [LARGE SCALE GENOMIC DNA]</scope>
    <source>
        <strain evidence="1 2">0861</strain>
    </source>
</reference>
<dbReference type="EMBL" id="LFIV01000127">
    <property type="protein sequence ID" value="KZL68197.1"/>
    <property type="molecule type" value="Genomic_DNA"/>
</dbReference>
<protein>
    <recommendedName>
        <fullName evidence="3">F-box domain-containing protein</fullName>
    </recommendedName>
</protein>
<evidence type="ECO:0000313" key="1">
    <source>
        <dbReference type="EMBL" id="KZL68197.1"/>
    </source>
</evidence>
<evidence type="ECO:0000313" key="2">
    <source>
        <dbReference type="Proteomes" id="UP000076552"/>
    </source>
</evidence>
<evidence type="ECO:0008006" key="3">
    <source>
        <dbReference type="Google" id="ProtNLM"/>
    </source>
</evidence>
<organism evidence="1 2">
    <name type="scientific">Colletotrichum tofieldiae</name>
    <dbReference type="NCBI Taxonomy" id="708197"/>
    <lineage>
        <taxon>Eukaryota</taxon>
        <taxon>Fungi</taxon>
        <taxon>Dikarya</taxon>
        <taxon>Ascomycota</taxon>
        <taxon>Pezizomycotina</taxon>
        <taxon>Sordariomycetes</taxon>
        <taxon>Hypocreomycetidae</taxon>
        <taxon>Glomerellales</taxon>
        <taxon>Glomerellaceae</taxon>
        <taxon>Colletotrichum</taxon>
        <taxon>Colletotrichum spaethianum species complex</taxon>
    </lineage>
</organism>
<dbReference type="InterPro" id="IPR032675">
    <property type="entry name" value="LRR_dom_sf"/>
</dbReference>
<accession>A0A161Y8G4</accession>
<dbReference type="AlphaFoldDB" id="A0A161Y8G4"/>
<proteinExistence type="predicted"/>
<dbReference type="Proteomes" id="UP000076552">
    <property type="component" value="Unassembled WGS sequence"/>
</dbReference>
<dbReference type="SUPFAM" id="SSF52047">
    <property type="entry name" value="RNI-like"/>
    <property type="match status" value="1"/>
</dbReference>
<comment type="caution">
    <text evidence="1">The sequence shown here is derived from an EMBL/GenBank/DDBJ whole genome shotgun (WGS) entry which is preliminary data.</text>
</comment>
<sequence>MGPSKSLEVTCHGSAPDVDAEVGLAHLPVEILRLIIGFFPLTLTTKNWVDYENLMLSRQTLCDLSLTCRVLRTLSQEHLCSCVRADSSKRLALFLRSILERPELSELVRQLYVGHFTSENNSCIVGLQTLDLGNTDLKQLSTTQLSLLARCPVPDPRRTFQHLVGFLLLTTARLERLVMSFKRTWTRSTRSEGIEALISGVLADGSHELSLPSLQQLEMKSEFNQYHNFVRIPACPFFVPSLLSVAKLKTLRIPCDDGKWRLFDGIRPSQLFALENICLNGSSTNGSNLSRLLRRCPSLKSLTIAMEFDISHVETYVLSGHHVRISDTLPDYCPKLHTLDLQFKGLGGFFLKAEPHLTRLADLKDLMNLRVDLPVLFHGTDDLRNADLEQRLPPNLATLELYDMWSGDQRFRVHYTYRGDSAIYIKTHERVDASVDPLTLMLLRLASVSSRSLPKLRSVRVKSLVYDHDLGQTSRQLIAAFAEVGIDFQIMSFHEMEHCPLSFAGVED</sequence>
<name>A0A161Y8G4_9PEZI</name>